<reference evidence="5" key="2">
    <citation type="submission" date="2022-04" db="EMBL/GenBank/DDBJ databases">
        <title>Sequencing and genomic assembly of Halococcus dombrowskii.</title>
        <authorList>
            <person name="Lim S.W."/>
            <person name="MacLea K.S."/>
        </authorList>
    </citation>
    <scope>NUCLEOTIDE SEQUENCE</scope>
    <source>
        <strain evidence="5">H4</strain>
    </source>
</reference>
<dbReference type="KEGG" id="hdo:MUK72_10060"/>
<dbReference type="RefSeq" id="WP_244699719.1">
    <property type="nucleotide sequence ID" value="NZ_BAAADN010000002.1"/>
</dbReference>
<proteinExistence type="predicted"/>
<dbReference type="EMBL" id="CP095005">
    <property type="protein sequence ID" value="UOO94314.1"/>
    <property type="molecule type" value="Genomic_DNA"/>
</dbReference>
<evidence type="ECO:0000256" key="1">
    <source>
        <dbReference type="ARBA" id="ARBA00023229"/>
    </source>
</evidence>
<dbReference type="GeneID" id="71762194"/>
<accession>A0AAV3SCP5</accession>
<name>A0AAV3SCP5_HALDO</name>
<organism evidence="4 7">
    <name type="scientific">Halococcus dombrowskii</name>
    <dbReference type="NCBI Taxonomy" id="179637"/>
    <lineage>
        <taxon>Archaea</taxon>
        <taxon>Methanobacteriati</taxon>
        <taxon>Methanobacteriota</taxon>
        <taxon>Stenosarchaea group</taxon>
        <taxon>Halobacteria</taxon>
        <taxon>Halobacteriales</taxon>
        <taxon>Halococcaceae</taxon>
        <taxon>Halococcus</taxon>
    </lineage>
</organism>
<dbReference type="Pfam" id="PF22691">
    <property type="entry name" value="Thiolase_C_1"/>
    <property type="match status" value="1"/>
</dbReference>
<reference evidence="4" key="3">
    <citation type="submission" date="2023-12" db="EMBL/GenBank/DDBJ databases">
        <authorList>
            <person name="Sun Q."/>
            <person name="Inoue M."/>
        </authorList>
    </citation>
    <scope>NUCLEOTIDE SEQUENCE</scope>
    <source>
        <strain evidence="4">JCM 12289</strain>
    </source>
</reference>
<dbReference type="Proteomes" id="UP001500962">
    <property type="component" value="Unassembled WGS sequence"/>
</dbReference>
<dbReference type="PIRSF" id="PIRSF000429">
    <property type="entry name" value="Ac-CoA_Ac_transf"/>
    <property type="match status" value="1"/>
</dbReference>
<dbReference type="AlphaFoldDB" id="A0AAV3SCP5"/>
<dbReference type="GO" id="GO:0016747">
    <property type="term" value="F:acyltransferase activity, transferring groups other than amino-acyl groups"/>
    <property type="evidence" value="ECO:0007669"/>
    <property type="project" value="InterPro"/>
</dbReference>
<keyword evidence="1" id="KW-0414">Isoprene biosynthesis</keyword>
<dbReference type="InterPro" id="IPR002155">
    <property type="entry name" value="Thiolase"/>
</dbReference>
<dbReference type="GO" id="GO:0008299">
    <property type="term" value="P:isoprenoid biosynthetic process"/>
    <property type="evidence" value="ECO:0007669"/>
    <property type="project" value="UniProtKB-KW"/>
</dbReference>
<dbReference type="EMBL" id="BAAADN010000002">
    <property type="protein sequence ID" value="GAA0449583.1"/>
    <property type="molecule type" value="Genomic_DNA"/>
</dbReference>
<evidence type="ECO:0000259" key="3">
    <source>
        <dbReference type="Pfam" id="PF22691"/>
    </source>
</evidence>
<dbReference type="PANTHER" id="PTHR42870">
    <property type="entry name" value="ACETYL-COA C-ACETYLTRANSFERASE"/>
    <property type="match status" value="1"/>
</dbReference>
<protein>
    <submittedName>
        <fullName evidence="4">Lipid-transfer protein</fullName>
    </submittedName>
</protein>
<dbReference type="InterPro" id="IPR016039">
    <property type="entry name" value="Thiolase-like"/>
</dbReference>
<dbReference type="InterPro" id="IPR055140">
    <property type="entry name" value="Thiolase_C_2"/>
</dbReference>
<reference evidence="4" key="1">
    <citation type="journal article" date="2014" name="Int. J. Syst. Evol. Microbiol.">
        <title>Complete genome sequence of Corynebacterium casei LMG S-19264T (=DSM 44701T), isolated from a smear-ripened cheese.</title>
        <authorList>
            <consortium name="US DOE Joint Genome Institute (JGI-PGF)"/>
            <person name="Walter F."/>
            <person name="Albersmeier A."/>
            <person name="Kalinowski J."/>
            <person name="Ruckert C."/>
        </authorList>
    </citation>
    <scope>NUCLEOTIDE SEQUENCE</scope>
    <source>
        <strain evidence="4">JCM 12289</strain>
    </source>
</reference>
<feature type="domain" description="Thiolase C-terminal" evidence="3">
    <location>
        <begin position="263"/>
        <end position="383"/>
    </location>
</feature>
<keyword evidence="6" id="KW-1185">Reference proteome</keyword>
<evidence type="ECO:0000313" key="7">
    <source>
        <dbReference type="Proteomes" id="UP001500962"/>
    </source>
</evidence>
<sequence>MPWNSDACIVGLGETEYVKQGEMTDRSEFELACEAIENAAGDAGVDIEDVDGFSSYANDRNKGSLVADALGIPEVKFSNKVWGGGGCGGSAAVMNAAMAVESGAAEYVVAYRALCQGQFGRRGQTQGIDYAEGTDAFAHSLGLETPPQMYALPAQRYMHEYDVPQEHLGHVALTSRAHANRNPRAVMHDREMTMEEYMDSPPITDPYKLYDCCLESDGACAVLVTSAENAADLPQPAVEITSAAQGGGPGWGSGVLSSHNMPLEDYPTSNAARVADRLFESAGLTPDDIDVAQLYENFTGMVLMTAEDYGFAPRGEAGELFVDGNAIGPDADLPINTSGGNLSEAYIHGFNLVVEAARQVRGTSPTQVDDVEYSLVASGPGVTPHSGLILSPA</sequence>
<dbReference type="InterPro" id="IPR020616">
    <property type="entry name" value="Thiolase_N"/>
</dbReference>
<dbReference type="PANTHER" id="PTHR42870:SF1">
    <property type="entry name" value="NON-SPECIFIC LIPID-TRANSFER PROTEIN-LIKE 2"/>
    <property type="match status" value="1"/>
</dbReference>
<gene>
    <name evidence="4" type="ORF">GCM10008985_01260</name>
    <name evidence="5" type="ORF">MUK72_10060</name>
</gene>
<dbReference type="Pfam" id="PF00108">
    <property type="entry name" value="Thiolase_N"/>
    <property type="match status" value="1"/>
</dbReference>
<dbReference type="SUPFAM" id="SSF53901">
    <property type="entry name" value="Thiolase-like"/>
    <property type="match status" value="2"/>
</dbReference>
<evidence type="ECO:0000259" key="2">
    <source>
        <dbReference type="Pfam" id="PF00108"/>
    </source>
</evidence>
<feature type="domain" description="Thiolase N-terminal" evidence="2">
    <location>
        <begin position="9"/>
        <end position="226"/>
    </location>
</feature>
<evidence type="ECO:0000313" key="5">
    <source>
        <dbReference type="EMBL" id="UOO94314.1"/>
    </source>
</evidence>
<dbReference type="CDD" id="cd00829">
    <property type="entry name" value="SCP-x_thiolase"/>
    <property type="match status" value="1"/>
</dbReference>
<dbReference type="Gene3D" id="3.40.47.10">
    <property type="match status" value="1"/>
</dbReference>
<evidence type="ECO:0000313" key="6">
    <source>
        <dbReference type="Proteomes" id="UP000830542"/>
    </source>
</evidence>
<dbReference type="Proteomes" id="UP000830542">
    <property type="component" value="Chromosome"/>
</dbReference>
<evidence type="ECO:0000313" key="4">
    <source>
        <dbReference type="EMBL" id="GAA0449583.1"/>
    </source>
</evidence>